<evidence type="ECO:0000259" key="3">
    <source>
        <dbReference type="Pfam" id="PF18847"/>
    </source>
</evidence>
<evidence type="ECO:0000313" key="4">
    <source>
        <dbReference type="EMBL" id="KAA9007361.1"/>
    </source>
</evidence>
<feature type="domain" description="Large polyvalent protein associated" evidence="3">
    <location>
        <begin position="9"/>
        <end position="65"/>
    </location>
</feature>
<keyword evidence="5" id="KW-1185">Reference proteome</keyword>
<dbReference type="Proteomes" id="UP000367750">
    <property type="component" value="Unassembled WGS sequence"/>
</dbReference>
<comment type="caution">
    <text evidence="4">The sequence shown here is derived from an EMBL/GenBank/DDBJ whole genome shotgun (WGS) entry which is preliminary data.</text>
</comment>
<protein>
    <submittedName>
        <fullName evidence="4">Uncharacterized protein</fullName>
    </submittedName>
</protein>
<proteinExistence type="predicted"/>
<dbReference type="AlphaFoldDB" id="A0A5J5GGS6"/>
<dbReference type="RefSeq" id="WP_150456651.1">
    <property type="nucleotide sequence ID" value="NZ_VYKK01000004.1"/>
</dbReference>
<dbReference type="Pfam" id="PF18840">
    <property type="entry name" value="LPD25"/>
    <property type="match status" value="1"/>
</dbReference>
<feature type="compositionally biased region" description="Low complexity" evidence="1">
    <location>
        <begin position="319"/>
        <end position="330"/>
    </location>
</feature>
<feature type="compositionally biased region" description="Basic and acidic residues" evidence="1">
    <location>
        <begin position="306"/>
        <end position="315"/>
    </location>
</feature>
<dbReference type="OrthoDB" id="1956935at2"/>
<dbReference type="Pfam" id="PF18847">
    <property type="entry name" value="LPD29"/>
    <property type="match status" value="1"/>
</dbReference>
<feature type="region of interest" description="Disordered" evidence="1">
    <location>
        <begin position="302"/>
        <end position="330"/>
    </location>
</feature>
<dbReference type="InterPro" id="IPR041045">
    <property type="entry name" value="LPD25"/>
</dbReference>
<dbReference type="InterPro" id="IPR041311">
    <property type="entry name" value="LPD29"/>
</dbReference>
<dbReference type="EMBL" id="VYKK01000004">
    <property type="protein sequence ID" value="KAA9007361.1"/>
    <property type="molecule type" value="Genomic_DNA"/>
</dbReference>
<accession>A0A5J5GGS6</accession>
<gene>
    <name evidence="4" type="ORF">F4V43_02420</name>
</gene>
<evidence type="ECO:0000259" key="2">
    <source>
        <dbReference type="Pfam" id="PF18840"/>
    </source>
</evidence>
<evidence type="ECO:0000256" key="1">
    <source>
        <dbReference type="SAM" id="MobiDB-lite"/>
    </source>
</evidence>
<reference evidence="4 5" key="1">
    <citation type="submission" date="2019-09" db="EMBL/GenBank/DDBJ databases">
        <title>Bacillus ochoae sp. nov., Paenibacillus whitsoniae sp. nov., Paenibacillus spiritus sp. nov. Isolated from the Mars Exploration Rover during spacecraft assembly.</title>
        <authorList>
            <person name="Seuylemezian A."/>
            <person name="Vaishampayan P."/>
        </authorList>
    </citation>
    <scope>NUCLEOTIDE SEQUENCE [LARGE SCALE GENOMIC DNA]</scope>
    <source>
        <strain evidence="4 5">MER_111</strain>
    </source>
</reference>
<feature type="domain" description="Large polyvalent protein associated" evidence="2">
    <location>
        <begin position="175"/>
        <end position="236"/>
    </location>
</feature>
<evidence type="ECO:0000313" key="5">
    <source>
        <dbReference type="Proteomes" id="UP000367750"/>
    </source>
</evidence>
<sequence>MAKTQIALTAQALRQALKEAFPLTKFSVRSSAGCAINVSWTDLPSVAAVEAITDKYKNVSYDHHTGEILSGANTYVFCNVEYSPEFTAEVESRMPGFYLLPENKMYYNRKFGETVKQIWEEQNAATPEMEAEEAVTSEIMEVAEQTAEAETVTTVSAEPVNPEPVQSAQIPVQSITFLWAESSVIAENTTVSTFAEANAIIKRIAYEREYKEGYSKTAFIITWADGRTHDGRIDVSKSHINDTNPLGNHVYNFYMSIAGLKRPFQWSEDEYKNMLTSVYKMDDEKTAEVKHILAIYMFDDVSSSSDPDKKGKGEEEQTEAPTANETATEAAEPVYNAVSASTPETVSITLNAERNGVEIRFASIPSPEMIAQLKSNGFRWSKPQKMWYAKQSTNTIAFANSLEPTESPQGSAEPYTYPDININDIDTYTISKELQRREHDSNWIFRREEKDRTKEIQDYFTSWNETVSNICNTTDNQRIIYYLKKALQSFKKKYHANKIAYLTAKAATPNIAVTGRGGVNVNHYNKKMDRIDKLMKESIEITDYMKQAVDRAKRDIYKDERQAIQNQINSITDIDSAQFKTDKLPITVAGYTETKRVYIYKQYMIAKAWGCFRVFTLDGREIESNLKTTDTLTDAKRFVLYLVNKDQQNSTAV</sequence>
<name>A0A5J5GGS6_9BACL</name>
<organism evidence="4 5">
    <name type="scientific">Paenibacillus spiritus</name>
    <dbReference type="NCBI Taxonomy" id="2496557"/>
    <lineage>
        <taxon>Bacteria</taxon>
        <taxon>Bacillati</taxon>
        <taxon>Bacillota</taxon>
        <taxon>Bacilli</taxon>
        <taxon>Bacillales</taxon>
        <taxon>Paenibacillaceae</taxon>
        <taxon>Paenibacillus</taxon>
    </lineage>
</organism>